<evidence type="ECO:0000259" key="1">
    <source>
        <dbReference type="Pfam" id="PF25164"/>
    </source>
</evidence>
<accession>A0ABU1Y6Q2</accession>
<dbReference type="InterPro" id="IPR057253">
    <property type="entry name" value="CoiA-like_N"/>
</dbReference>
<keyword evidence="3" id="KW-1185">Reference proteome</keyword>
<name>A0ABU1Y6Q2_9FLAO</name>
<comment type="caution">
    <text evidence="2">The sequence shown here is derived from an EMBL/GenBank/DDBJ whole genome shotgun (WGS) entry which is preliminary data.</text>
</comment>
<reference evidence="2 3" key="1">
    <citation type="submission" date="2023-07" db="EMBL/GenBank/DDBJ databases">
        <title>Sorghum-associated microbial communities from plants grown in Nebraska, USA.</title>
        <authorList>
            <person name="Schachtman D."/>
        </authorList>
    </citation>
    <scope>NUCLEOTIDE SEQUENCE [LARGE SCALE GENOMIC DNA]</scope>
    <source>
        <strain evidence="2 3">4129</strain>
    </source>
</reference>
<dbReference type="EMBL" id="JAVDWQ010000005">
    <property type="protein sequence ID" value="MDR7209910.1"/>
    <property type="molecule type" value="Genomic_DNA"/>
</dbReference>
<feature type="domain" description="Competence protein CoiA-like N-terminal" evidence="1">
    <location>
        <begin position="20"/>
        <end position="49"/>
    </location>
</feature>
<proteinExistence type="predicted"/>
<gene>
    <name evidence="2" type="ORF">J2W48_001849</name>
</gene>
<dbReference type="RefSeq" id="WP_310280495.1">
    <property type="nucleotide sequence ID" value="NZ_JAVDWQ010000005.1"/>
</dbReference>
<dbReference type="Pfam" id="PF25164">
    <property type="entry name" value="CoiA_N"/>
    <property type="match status" value="1"/>
</dbReference>
<sequence>MHFALIGNNRIEAQPHLKGLCSCCSKPVIAKCGTRKIWHWAHKSKTDCDNWWEPETEWHRTWKNNYPSDWQEISLFNERTGEKHIADVRTVHNLAVEFQHSHIDPKERTSRELFYKNMVWVVDGARLKRDYPRFLKEWKSAGISEVRQTDKSGIFQVWFPEFCFPEAWLKSSVPVIFDFRGDGSMDDSEGLRNTLYCLFPQVGRHARVVEISRKAFINTTTNGEWTLRVQEFINDFRKQDEIERREQQQTMSRSSNKVIYSWRGIPLIGGYKKYRKRL</sequence>
<evidence type="ECO:0000313" key="3">
    <source>
        <dbReference type="Proteomes" id="UP001269081"/>
    </source>
</evidence>
<organism evidence="2 3">
    <name type="scientific">Flavobacterium piscis</name>
    <dbReference type="NCBI Taxonomy" id="1114874"/>
    <lineage>
        <taxon>Bacteria</taxon>
        <taxon>Pseudomonadati</taxon>
        <taxon>Bacteroidota</taxon>
        <taxon>Flavobacteriia</taxon>
        <taxon>Flavobacteriales</taxon>
        <taxon>Flavobacteriaceae</taxon>
        <taxon>Flavobacterium</taxon>
    </lineage>
</organism>
<protein>
    <recommendedName>
        <fullName evidence="1">Competence protein CoiA-like N-terminal domain-containing protein</fullName>
    </recommendedName>
</protein>
<dbReference type="Proteomes" id="UP001269081">
    <property type="component" value="Unassembled WGS sequence"/>
</dbReference>
<evidence type="ECO:0000313" key="2">
    <source>
        <dbReference type="EMBL" id="MDR7209910.1"/>
    </source>
</evidence>